<dbReference type="AlphaFoldDB" id="A0AA38GX62"/>
<dbReference type="EMBL" id="JAHRHJ020000001">
    <property type="protein sequence ID" value="KAH9330221.1"/>
    <property type="molecule type" value="Genomic_DNA"/>
</dbReference>
<feature type="non-terminal residue" evidence="2">
    <location>
        <position position="1"/>
    </location>
</feature>
<dbReference type="Proteomes" id="UP000824469">
    <property type="component" value="Unassembled WGS sequence"/>
</dbReference>
<sequence>KEDVPSAWDPAALARFIEKYGTHVIVGVKMGGRDVIYVKQPQTSNHQTTDVQRLLKRIADERFADANGRFSFESEETSRKDK</sequence>
<dbReference type="InterPro" id="IPR020864">
    <property type="entry name" value="MACPF"/>
</dbReference>
<keyword evidence="3" id="KW-1185">Reference proteome</keyword>
<dbReference type="PANTHER" id="PTHR33199:SF1">
    <property type="entry name" value="OS01G0958700 PROTEIN"/>
    <property type="match status" value="1"/>
</dbReference>
<dbReference type="GO" id="GO:0005886">
    <property type="term" value="C:plasma membrane"/>
    <property type="evidence" value="ECO:0007669"/>
    <property type="project" value="TreeGrafter"/>
</dbReference>
<dbReference type="GO" id="GO:2000031">
    <property type="term" value="P:regulation of salicylic acid mediated signaling pathway"/>
    <property type="evidence" value="ECO:0007669"/>
    <property type="project" value="InterPro"/>
</dbReference>
<feature type="domain" description="MACPF" evidence="1">
    <location>
        <begin position="1"/>
        <end position="82"/>
    </location>
</feature>
<dbReference type="Pfam" id="PF01823">
    <property type="entry name" value="MACPF"/>
    <property type="match status" value="1"/>
</dbReference>
<evidence type="ECO:0000313" key="3">
    <source>
        <dbReference type="Proteomes" id="UP000824469"/>
    </source>
</evidence>
<proteinExistence type="predicted"/>
<dbReference type="PANTHER" id="PTHR33199">
    <property type="entry name" value="MACPF DOMAIN-CONTAINING PROTEIN CAD1"/>
    <property type="match status" value="1"/>
</dbReference>
<gene>
    <name evidence="2" type="ORF">KI387_002329</name>
</gene>
<dbReference type="PROSITE" id="PS51412">
    <property type="entry name" value="MACPF_2"/>
    <property type="match status" value="1"/>
</dbReference>
<reference evidence="2 3" key="1">
    <citation type="journal article" date="2021" name="Nat. Plants">
        <title>The Taxus genome provides insights into paclitaxel biosynthesis.</title>
        <authorList>
            <person name="Xiong X."/>
            <person name="Gou J."/>
            <person name="Liao Q."/>
            <person name="Li Y."/>
            <person name="Zhou Q."/>
            <person name="Bi G."/>
            <person name="Li C."/>
            <person name="Du R."/>
            <person name="Wang X."/>
            <person name="Sun T."/>
            <person name="Guo L."/>
            <person name="Liang H."/>
            <person name="Lu P."/>
            <person name="Wu Y."/>
            <person name="Zhang Z."/>
            <person name="Ro D.K."/>
            <person name="Shang Y."/>
            <person name="Huang S."/>
            <person name="Yan J."/>
        </authorList>
    </citation>
    <scope>NUCLEOTIDE SEQUENCE [LARGE SCALE GENOMIC DNA]</scope>
    <source>
        <strain evidence="2">Ta-2019</strain>
    </source>
</reference>
<accession>A0AA38GX62</accession>
<dbReference type="GO" id="GO:0012501">
    <property type="term" value="P:programmed cell death"/>
    <property type="evidence" value="ECO:0007669"/>
    <property type="project" value="InterPro"/>
</dbReference>
<evidence type="ECO:0000259" key="1">
    <source>
        <dbReference type="PROSITE" id="PS51412"/>
    </source>
</evidence>
<feature type="non-terminal residue" evidence="2">
    <location>
        <position position="82"/>
    </location>
</feature>
<comment type="caution">
    <text evidence="2">The sequence shown here is derived from an EMBL/GenBank/DDBJ whole genome shotgun (WGS) entry which is preliminary data.</text>
</comment>
<name>A0AA38GX62_TAXCH</name>
<dbReference type="InterPro" id="IPR044663">
    <property type="entry name" value="CAD1/NSL1-like"/>
</dbReference>
<dbReference type="GO" id="GO:0006952">
    <property type="term" value="P:defense response"/>
    <property type="evidence" value="ECO:0007669"/>
    <property type="project" value="InterPro"/>
</dbReference>
<organism evidence="2 3">
    <name type="scientific">Taxus chinensis</name>
    <name type="common">Chinese yew</name>
    <name type="synonym">Taxus wallichiana var. chinensis</name>
    <dbReference type="NCBI Taxonomy" id="29808"/>
    <lineage>
        <taxon>Eukaryota</taxon>
        <taxon>Viridiplantae</taxon>
        <taxon>Streptophyta</taxon>
        <taxon>Embryophyta</taxon>
        <taxon>Tracheophyta</taxon>
        <taxon>Spermatophyta</taxon>
        <taxon>Pinopsida</taxon>
        <taxon>Pinidae</taxon>
        <taxon>Conifers II</taxon>
        <taxon>Cupressales</taxon>
        <taxon>Taxaceae</taxon>
        <taxon>Taxus</taxon>
    </lineage>
</organism>
<evidence type="ECO:0000313" key="2">
    <source>
        <dbReference type="EMBL" id="KAH9330221.1"/>
    </source>
</evidence>
<protein>
    <recommendedName>
        <fullName evidence="1">MACPF domain-containing protein</fullName>
    </recommendedName>
</protein>